<evidence type="ECO:0000256" key="1">
    <source>
        <dbReference type="ARBA" id="ARBA00008532"/>
    </source>
</evidence>
<dbReference type="RefSeq" id="WP_141783767.1">
    <property type="nucleotide sequence ID" value="NZ_BAAAIK010000003.1"/>
</dbReference>
<comment type="similarity">
    <text evidence="1">Belongs to the DDAH family.</text>
</comment>
<reference evidence="4 5" key="1">
    <citation type="submission" date="2019-06" db="EMBL/GenBank/DDBJ databases">
        <title>Sequencing the genomes of 1000 actinobacteria strains.</title>
        <authorList>
            <person name="Klenk H.-P."/>
        </authorList>
    </citation>
    <scope>NUCLEOTIDE SEQUENCE [LARGE SCALE GENOMIC DNA]</scope>
    <source>
        <strain evidence="4 5">DSM 12335</strain>
    </source>
</reference>
<gene>
    <name evidence="4" type="ORF">FB467_0585</name>
</gene>
<keyword evidence="5" id="KW-1185">Reference proteome</keyword>
<dbReference type="AlphaFoldDB" id="A0A542YN29"/>
<accession>A0A542YN29</accession>
<dbReference type="Pfam" id="PF02274">
    <property type="entry name" value="ADI"/>
    <property type="match status" value="1"/>
</dbReference>
<dbReference type="OrthoDB" id="3196313at2"/>
<dbReference type="PANTHER" id="PTHR12737:SF9">
    <property type="entry name" value="DIMETHYLARGININASE"/>
    <property type="match status" value="1"/>
</dbReference>
<protein>
    <submittedName>
        <fullName evidence="4">Dimethylargininase</fullName>
    </submittedName>
</protein>
<organism evidence="4 5">
    <name type="scientific">Ornithinicoccus hortensis</name>
    <dbReference type="NCBI Taxonomy" id="82346"/>
    <lineage>
        <taxon>Bacteria</taxon>
        <taxon>Bacillati</taxon>
        <taxon>Actinomycetota</taxon>
        <taxon>Actinomycetes</taxon>
        <taxon>Micrococcales</taxon>
        <taxon>Intrasporangiaceae</taxon>
        <taxon>Ornithinicoccus</taxon>
    </lineage>
</organism>
<evidence type="ECO:0000313" key="4">
    <source>
        <dbReference type="EMBL" id="TQL49512.1"/>
    </source>
</evidence>
<dbReference type="GO" id="GO:0016403">
    <property type="term" value="F:dimethylargininase activity"/>
    <property type="evidence" value="ECO:0007669"/>
    <property type="project" value="TreeGrafter"/>
</dbReference>
<name>A0A542YN29_9MICO</name>
<dbReference type="InterPro" id="IPR033199">
    <property type="entry name" value="DDAH-like"/>
</dbReference>
<dbReference type="EMBL" id="VFOP01000001">
    <property type="protein sequence ID" value="TQL49512.1"/>
    <property type="molecule type" value="Genomic_DNA"/>
</dbReference>
<dbReference type="GO" id="GO:0045429">
    <property type="term" value="P:positive regulation of nitric oxide biosynthetic process"/>
    <property type="evidence" value="ECO:0007669"/>
    <property type="project" value="TreeGrafter"/>
</dbReference>
<evidence type="ECO:0000256" key="3">
    <source>
        <dbReference type="PIRSR" id="PIRSR633199-1"/>
    </source>
</evidence>
<dbReference type="SUPFAM" id="SSF55909">
    <property type="entry name" value="Pentein"/>
    <property type="match status" value="1"/>
</dbReference>
<keyword evidence="2" id="KW-0378">Hydrolase</keyword>
<dbReference type="GO" id="GO:0016597">
    <property type="term" value="F:amino acid binding"/>
    <property type="evidence" value="ECO:0007669"/>
    <property type="project" value="TreeGrafter"/>
</dbReference>
<comment type="caution">
    <text evidence="4">The sequence shown here is derived from an EMBL/GenBank/DDBJ whole genome shotgun (WGS) entry which is preliminary data.</text>
</comment>
<evidence type="ECO:0000313" key="5">
    <source>
        <dbReference type="Proteomes" id="UP000319516"/>
    </source>
</evidence>
<dbReference type="GO" id="GO:0000052">
    <property type="term" value="P:citrulline metabolic process"/>
    <property type="evidence" value="ECO:0007669"/>
    <property type="project" value="TreeGrafter"/>
</dbReference>
<proteinExistence type="inferred from homology"/>
<dbReference type="Proteomes" id="UP000319516">
    <property type="component" value="Unassembled WGS sequence"/>
</dbReference>
<dbReference type="Gene3D" id="3.75.10.10">
    <property type="entry name" value="L-arginine/glycine Amidinotransferase, Chain A"/>
    <property type="match status" value="1"/>
</dbReference>
<evidence type="ECO:0000256" key="2">
    <source>
        <dbReference type="ARBA" id="ARBA00022801"/>
    </source>
</evidence>
<dbReference type="PANTHER" id="PTHR12737">
    <property type="entry name" value="DIMETHYLARGININE DIMETHYLAMINOHYDROLASE"/>
    <property type="match status" value="1"/>
</dbReference>
<dbReference type="NCBIfam" id="NF045660">
    <property type="entry name" value="DiMthArgaseDdahStm"/>
    <property type="match status" value="1"/>
</dbReference>
<dbReference type="GO" id="GO:0006525">
    <property type="term" value="P:arginine metabolic process"/>
    <property type="evidence" value="ECO:0007669"/>
    <property type="project" value="TreeGrafter"/>
</dbReference>
<feature type="active site" description="Nucleophile" evidence="3">
    <location>
        <position position="257"/>
    </location>
</feature>
<sequence>MTTPARPAAFVRRPSPRLSEGLVTHIERSDDVDPDLALTQWQGYVDALRAAGYTTVEVDPAPDCPDSVFVEDAMVVAGDLAVVTAPGAPSRQPETDGARAAAVAAGLTVVDLTDAPVEGTIALDGGDVLKVGDTAYVGVGGRTTEAGAQALAHHLATVGRTVVPVQIRKTLHLKSQVTALPDGTVVGYEPLVDDPAAWPSFLAVPEPEGAHVVVLGGQTVLMSDQAPQSAQLFRDRGWEVVAVPIGEFVKLEGCVTCLSVRLHDTD</sequence>
<feature type="active site" description="Proton donor" evidence="3">
    <location>
        <position position="172"/>
    </location>
</feature>